<dbReference type="EMBL" id="QVFU01000076">
    <property type="protein sequence ID" value="RFS43204.1"/>
    <property type="molecule type" value="Genomic_DNA"/>
</dbReference>
<sequence length="324" mass="36027">MLALLTGTPATLAAARAAVPVAELVEVAERYQAAGRIALTYSAAADNWHQANLTFPDRHTAEHTMARLIGPKLRQAEAAGTTASWWYIRKTPYWRLRLRAEQHQREQLRRFTADILDPLAAQRLITTWSTAIYEPETWAFGGPAGMDVAHRFFHADSNHILSHLDHILVQRDPQPAVLGRRELSLLVCTALLRAADQDWHEQGDVWHRVQQMRPLGPDIPKDRLRNTAGKVHRILTLDTERTTLSGEGHALLDPVQPWLAAANETGAALRDLARSGALRRGLRDVLAHHLIFHWNRFGLTTAAQAVLAHSASTVILPLTDGTPA</sequence>
<dbReference type="Proteomes" id="UP000262621">
    <property type="component" value="Unassembled WGS sequence"/>
</dbReference>
<dbReference type="NCBIfam" id="TIGR03891">
    <property type="entry name" value="thiopep_ocin"/>
    <property type="match status" value="1"/>
</dbReference>
<gene>
    <name evidence="2" type="ORF">D0Q02_29165</name>
</gene>
<evidence type="ECO:0000313" key="2">
    <source>
        <dbReference type="EMBL" id="RFS43204.1"/>
    </source>
</evidence>
<dbReference type="InterPro" id="IPR023809">
    <property type="entry name" value="Thiopep_bacteriocin_synth_dom"/>
</dbReference>
<accession>A0A372FRG1</accession>
<evidence type="ECO:0000259" key="1">
    <source>
        <dbReference type="Pfam" id="PF14028"/>
    </source>
</evidence>
<evidence type="ECO:0000313" key="3">
    <source>
        <dbReference type="Proteomes" id="UP000262621"/>
    </source>
</evidence>
<organism evidence="2 3">
    <name type="scientific">Micromonospora craniellae</name>
    <dbReference type="NCBI Taxonomy" id="2294034"/>
    <lineage>
        <taxon>Bacteria</taxon>
        <taxon>Bacillati</taxon>
        <taxon>Actinomycetota</taxon>
        <taxon>Actinomycetes</taxon>
        <taxon>Micromonosporales</taxon>
        <taxon>Micromonosporaceae</taxon>
        <taxon>Micromonospora</taxon>
    </lineage>
</organism>
<protein>
    <recommendedName>
        <fullName evidence="1">Thiopeptide-type bacteriocin biosynthesis domain-containing protein</fullName>
    </recommendedName>
</protein>
<feature type="domain" description="Thiopeptide-type bacteriocin biosynthesis" evidence="1">
    <location>
        <begin position="48"/>
        <end position="312"/>
    </location>
</feature>
<reference evidence="2 3" key="1">
    <citation type="submission" date="2018-08" db="EMBL/GenBank/DDBJ databases">
        <title>Verrucosispora craniellae sp. nov., isolated from a marine sponge in the South China Sea.</title>
        <authorList>
            <person name="Li L."/>
            <person name="Lin H.W."/>
        </authorList>
    </citation>
    <scope>NUCLEOTIDE SEQUENCE [LARGE SCALE GENOMIC DNA]</scope>
    <source>
        <strain evidence="2 3">LHW63014</strain>
    </source>
</reference>
<name>A0A372FRG1_9ACTN</name>
<dbReference type="AlphaFoldDB" id="A0A372FRG1"/>
<comment type="caution">
    <text evidence="2">The sequence shown here is derived from an EMBL/GenBank/DDBJ whole genome shotgun (WGS) entry which is preliminary data.</text>
</comment>
<proteinExistence type="predicted"/>
<dbReference type="RefSeq" id="WP_117231156.1">
    <property type="nucleotide sequence ID" value="NZ_CP061725.1"/>
</dbReference>
<dbReference type="OrthoDB" id="4678170at2"/>
<keyword evidence="3" id="KW-1185">Reference proteome</keyword>
<dbReference type="Pfam" id="PF14028">
    <property type="entry name" value="Lant_dehydr_C"/>
    <property type="match status" value="1"/>
</dbReference>